<proteinExistence type="predicted"/>
<gene>
    <name evidence="1" type="ORF">GCM10007391_21370</name>
</gene>
<dbReference type="AlphaFoldDB" id="A0A918JME9"/>
<dbReference type="Gene3D" id="1.10.4080.10">
    <property type="entry name" value="ADP-ribosylation/Crystallin J1"/>
    <property type="match status" value="1"/>
</dbReference>
<name>A0A918JME9_9ALTE</name>
<reference evidence="1" key="1">
    <citation type="journal article" date="2014" name="Int. J. Syst. Evol. Microbiol.">
        <title>Complete genome sequence of Corynebacterium casei LMG S-19264T (=DSM 44701T), isolated from a smear-ripened cheese.</title>
        <authorList>
            <consortium name="US DOE Joint Genome Institute (JGI-PGF)"/>
            <person name="Walter F."/>
            <person name="Albersmeier A."/>
            <person name="Kalinowski J."/>
            <person name="Ruckert C."/>
        </authorList>
    </citation>
    <scope>NUCLEOTIDE SEQUENCE</scope>
    <source>
        <strain evidence="1">KCTC 22164</strain>
    </source>
</reference>
<protein>
    <submittedName>
        <fullName evidence="1">ADP-ribosylglycohydrolase</fullName>
    </submittedName>
</protein>
<accession>A0A918JME9</accession>
<organism evidence="1 2">
    <name type="scientific">Alteromonas halophila</name>
    <dbReference type="NCBI Taxonomy" id="516698"/>
    <lineage>
        <taxon>Bacteria</taxon>
        <taxon>Pseudomonadati</taxon>
        <taxon>Pseudomonadota</taxon>
        <taxon>Gammaproteobacteria</taxon>
        <taxon>Alteromonadales</taxon>
        <taxon>Alteromonadaceae</taxon>
        <taxon>Alteromonas/Salinimonas group</taxon>
        <taxon>Alteromonas</taxon>
    </lineage>
</organism>
<evidence type="ECO:0000313" key="1">
    <source>
        <dbReference type="EMBL" id="GGW87223.1"/>
    </source>
</evidence>
<reference evidence="1" key="2">
    <citation type="submission" date="2020-09" db="EMBL/GenBank/DDBJ databases">
        <authorList>
            <person name="Sun Q."/>
            <person name="Kim S."/>
        </authorList>
    </citation>
    <scope>NUCLEOTIDE SEQUENCE</scope>
    <source>
        <strain evidence="1">KCTC 22164</strain>
    </source>
</reference>
<dbReference type="EMBL" id="BMXP01000004">
    <property type="protein sequence ID" value="GGW87223.1"/>
    <property type="molecule type" value="Genomic_DNA"/>
</dbReference>
<sequence length="299" mass="32260">MQPHRARIMLAASLYADSHALPCAYPHNSDRRRALAATPGILGQPSVGSTNIAKQAGDQTYIGEQTLLMFDLLQRDAVFTIETARKQWCDYMHNRCSYVDEASAQSLATFSTRPHALKGSDSEDMAGAARIAPFVYCIDDLAALLIAVEAQTRLTHSHPTVIAATLFLTKLAYRVKHGQSSLAAIDAESAALPSTSPLAPLIDSAQQSEHTSAPDAIRALGNTGSVSSAFASTMLLLFRYREDFWECLSQNMLAGGQVAVRGALAGLILGASLDEMPRAFMALNNFSRILQSQPQVRAH</sequence>
<keyword evidence="2" id="KW-1185">Reference proteome</keyword>
<dbReference type="InterPro" id="IPR005502">
    <property type="entry name" value="Ribosyl_crysJ1"/>
</dbReference>
<comment type="caution">
    <text evidence="1">The sequence shown here is derived from an EMBL/GenBank/DDBJ whole genome shotgun (WGS) entry which is preliminary data.</text>
</comment>
<evidence type="ECO:0000313" key="2">
    <source>
        <dbReference type="Proteomes" id="UP000631300"/>
    </source>
</evidence>
<dbReference type="Proteomes" id="UP000631300">
    <property type="component" value="Unassembled WGS sequence"/>
</dbReference>
<dbReference type="RefSeq" id="WP_189406282.1">
    <property type="nucleotide sequence ID" value="NZ_BMXP01000004.1"/>
</dbReference>
<dbReference type="InterPro" id="IPR036705">
    <property type="entry name" value="Ribosyl_crysJ1_sf"/>
</dbReference>
<dbReference type="SUPFAM" id="SSF101478">
    <property type="entry name" value="ADP-ribosylglycohydrolase"/>
    <property type="match status" value="1"/>
</dbReference>
<dbReference type="Pfam" id="PF03747">
    <property type="entry name" value="ADP_ribosyl_GH"/>
    <property type="match status" value="1"/>
</dbReference>